<evidence type="ECO:0000313" key="3">
    <source>
        <dbReference type="EMBL" id="KAG0445947.1"/>
    </source>
</evidence>
<evidence type="ECO:0000256" key="1">
    <source>
        <dbReference type="SAM" id="MobiDB-lite"/>
    </source>
</evidence>
<dbReference type="EMBL" id="JADCNM010000632">
    <property type="protein sequence ID" value="KAG0445947.1"/>
    <property type="molecule type" value="Genomic_DNA"/>
</dbReference>
<feature type="compositionally biased region" description="Polar residues" evidence="1">
    <location>
        <begin position="278"/>
        <end position="287"/>
    </location>
</feature>
<feature type="compositionally biased region" description="Polar residues" evidence="1">
    <location>
        <begin position="437"/>
        <end position="451"/>
    </location>
</feature>
<organism evidence="3 5">
    <name type="scientific">Vanilla planifolia</name>
    <name type="common">Vanilla</name>
    <dbReference type="NCBI Taxonomy" id="51239"/>
    <lineage>
        <taxon>Eukaryota</taxon>
        <taxon>Viridiplantae</taxon>
        <taxon>Streptophyta</taxon>
        <taxon>Embryophyta</taxon>
        <taxon>Tracheophyta</taxon>
        <taxon>Spermatophyta</taxon>
        <taxon>Magnoliopsida</taxon>
        <taxon>Liliopsida</taxon>
        <taxon>Asparagales</taxon>
        <taxon>Orchidaceae</taxon>
        <taxon>Vanilloideae</taxon>
        <taxon>Vanilleae</taxon>
        <taxon>Vanilla</taxon>
    </lineage>
</organism>
<reference evidence="4 5" key="1">
    <citation type="journal article" date="2020" name="Nat. Food">
        <title>A phased Vanilla planifolia genome enables genetic improvement of flavour and production.</title>
        <authorList>
            <person name="Hasing T."/>
            <person name="Tang H."/>
            <person name="Brym M."/>
            <person name="Khazi F."/>
            <person name="Huang T."/>
            <person name="Chambers A.H."/>
        </authorList>
    </citation>
    <scope>NUCLEOTIDE SEQUENCE [LARGE SCALE GENOMIC DNA]</scope>
    <source>
        <tissue evidence="3">Leaf</tissue>
    </source>
</reference>
<evidence type="ECO:0000313" key="4">
    <source>
        <dbReference type="Proteomes" id="UP000636800"/>
    </source>
</evidence>
<feature type="region of interest" description="Disordered" evidence="1">
    <location>
        <begin position="428"/>
        <end position="451"/>
    </location>
</feature>
<evidence type="ECO:0000313" key="2">
    <source>
        <dbReference type="EMBL" id="KAG0445939.1"/>
    </source>
</evidence>
<feature type="region of interest" description="Disordered" evidence="1">
    <location>
        <begin position="228"/>
        <end position="255"/>
    </location>
</feature>
<keyword evidence="4" id="KW-1185">Reference proteome</keyword>
<comment type="caution">
    <text evidence="3">The sequence shown here is derived from an EMBL/GenBank/DDBJ whole genome shotgun (WGS) entry which is preliminary data.</text>
</comment>
<dbReference type="AlphaFoldDB" id="A0A835P8H6"/>
<dbReference type="EMBL" id="JADCNL010000631">
    <property type="protein sequence ID" value="KAG0445939.1"/>
    <property type="molecule type" value="Genomic_DNA"/>
</dbReference>
<feature type="region of interest" description="Disordered" evidence="1">
    <location>
        <begin position="1"/>
        <end position="35"/>
    </location>
</feature>
<proteinExistence type="predicted"/>
<feature type="compositionally biased region" description="Basic and acidic residues" evidence="1">
    <location>
        <begin position="1"/>
        <end position="10"/>
    </location>
</feature>
<feature type="region of interest" description="Disordered" evidence="1">
    <location>
        <begin position="278"/>
        <end position="300"/>
    </location>
</feature>
<evidence type="ECO:0000313" key="5">
    <source>
        <dbReference type="Proteomes" id="UP000639772"/>
    </source>
</evidence>
<protein>
    <submittedName>
        <fullName evidence="3">Uncharacterized protein</fullName>
    </submittedName>
</protein>
<feature type="compositionally biased region" description="Gly residues" evidence="1">
    <location>
        <begin position="16"/>
        <end position="25"/>
    </location>
</feature>
<gene>
    <name evidence="2" type="ORF">HPP92_029077</name>
    <name evidence="3" type="ORF">HPP92_029088</name>
</gene>
<dbReference type="Proteomes" id="UP000639772">
    <property type="component" value="Unassembled WGS sequence"/>
</dbReference>
<name>A0A835P8H6_VANPL</name>
<dbReference type="Proteomes" id="UP000636800">
    <property type="component" value="Unassembled WGS sequence"/>
</dbReference>
<sequence>MRHSSARAETHYMGSAQGGSDGNGGRISSSQALSSGYRKRQESFAGLGETQQREGWLVDAEFSAATISGWPVGQQDDYVLGNVRSPCKEIRRTMLQCSFPPPAGVSQYSLAQIQLPQCPPGFRAPQDLGSDGQERQKYPAELAISLNCDGSTFPSLQGIVADANAKYYPCRRAVDRRTFCPRLTDSLIPLCFPLSSGSFSVVFPELAVQPWQTKGPRCAIIHQCNAVSKNGQSSTPRGERGGRPRCSNPRDPITWGQINQSKSDLRLRVEAGFDSNAKNTRRINSPYWQRPGRTRQNPAVSERIYATPRRGPDDLSSQDDNSAATLAAPIQVKSTCDIIGLNISHHQPGISIIRTGYSAGVKLNPAKSQTREPHGDIPPLKSLMSFFKALKSEHIHDKQGFPWMTLHSLVLEPTVCGEVHETACDQQRDSSRYARDTMSQNRRTSSCGRQMRTSIAISKSTAEVASPFSGTSSPSTFECVLQTTAPVQITASFTRKMKEFMSMNSMQRNNNYLPDSQADHFLGMRVPDLAPPALPPSPLTVAPSLGD</sequence>
<accession>A0A835P8H6</accession>